<evidence type="ECO:0000313" key="3">
    <source>
        <dbReference type="Proteomes" id="UP000014680"/>
    </source>
</evidence>
<dbReference type="Proteomes" id="UP000014680">
    <property type="component" value="Unassembled WGS sequence"/>
</dbReference>
<name>A0A0A1U047_ENTIV</name>
<dbReference type="AlphaFoldDB" id="A0A0A1U047"/>
<feature type="domain" description="VHS" evidence="1">
    <location>
        <begin position="53"/>
        <end position="154"/>
    </location>
</feature>
<sequence>MSKKSVPLSEIVQQAVSDLNPSPPVQRFQVLANLTLKVEASCKPLRSQMIEKMKKYIDKNISDKEMFYVFCLCDHLVVNSHTFRKQVLDIDFIMLLETIGQFKNKPTFTRNRTPENIVNKIKSMIQQWGNKFPNELAEYDFLYEKYKQLGIKFPEMSPVKGVNPANAEQLPQDIKKLIATCKVKEKEIQDTIKSATHVEELIQLYREVTDLNCQLVDSQTKIIQKRALYDSEKVDKLNAFVDNYQSCLQLLANQININRTYHITTTVPPVEHGASPFVESENPKDIIADRRIGILPGEKAPVIKNPVGLLKPPPSNGIPLISPVHRTVSMYEDEFNKQVIVSSDSYFSTDSLGTENVNEDTDFETPYLL</sequence>
<protein>
    <recommendedName>
        <fullName evidence="1">VHS domain-containing protein</fullName>
    </recommendedName>
</protein>
<dbReference type="InterPro" id="IPR008942">
    <property type="entry name" value="ENTH_VHS"/>
</dbReference>
<dbReference type="GeneID" id="14886334"/>
<reference evidence="2 3" key="1">
    <citation type="submission" date="2012-10" db="EMBL/GenBank/DDBJ databases">
        <authorList>
            <person name="Zafar N."/>
            <person name="Inman J."/>
            <person name="Hall N."/>
            <person name="Lorenzi H."/>
            <person name="Caler E."/>
        </authorList>
    </citation>
    <scope>NUCLEOTIDE SEQUENCE [LARGE SCALE GENOMIC DNA]</scope>
    <source>
        <strain evidence="2 3">IP1</strain>
    </source>
</reference>
<evidence type="ECO:0000313" key="2">
    <source>
        <dbReference type="EMBL" id="ELP87262.1"/>
    </source>
</evidence>
<evidence type="ECO:0000259" key="1">
    <source>
        <dbReference type="PROSITE" id="PS50179"/>
    </source>
</evidence>
<dbReference type="VEuPathDB" id="AmoebaDB:EIN_094990"/>
<dbReference type="KEGG" id="eiv:EIN_094990"/>
<dbReference type="InterPro" id="IPR002014">
    <property type="entry name" value="VHS_dom"/>
</dbReference>
<dbReference type="EMBL" id="KB206860">
    <property type="protein sequence ID" value="ELP87262.1"/>
    <property type="molecule type" value="Genomic_DNA"/>
</dbReference>
<dbReference type="SUPFAM" id="SSF48464">
    <property type="entry name" value="ENTH/VHS domain"/>
    <property type="match status" value="1"/>
</dbReference>
<accession>A0A0A1U047</accession>
<dbReference type="GO" id="GO:0035091">
    <property type="term" value="F:phosphatidylinositol binding"/>
    <property type="evidence" value="ECO:0007669"/>
    <property type="project" value="InterPro"/>
</dbReference>
<dbReference type="PROSITE" id="PS50179">
    <property type="entry name" value="VHS"/>
    <property type="match status" value="1"/>
</dbReference>
<gene>
    <name evidence="2" type="ORF">EIN_094990</name>
</gene>
<dbReference type="GO" id="GO:0043130">
    <property type="term" value="F:ubiquitin binding"/>
    <property type="evidence" value="ECO:0007669"/>
    <property type="project" value="InterPro"/>
</dbReference>
<dbReference type="RefSeq" id="XP_004254033.1">
    <property type="nucleotide sequence ID" value="XM_004253985.1"/>
</dbReference>
<dbReference type="Gene3D" id="1.25.40.90">
    <property type="match status" value="1"/>
</dbReference>
<dbReference type="OMA" id="TIKSATH"/>
<keyword evidence="3" id="KW-1185">Reference proteome</keyword>
<dbReference type="OrthoDB" id="27830at2759"/>
<proteinExistence type="predicted"/>
<organism evidence="2 3">
    <name type="scientific">Entamoeba invadens IP1</name>
    <dbReference type="NCBI Taxonomy" id="370355"/>
    <lineage>
        <taxon>Eukaryota</taxon>
        <taxon>Amoebozoa</taxon>
        <taxon>Evosea</taxon>
        <taxon>Archamoebae</taxon>
        <taxon>Mastigamoebida</taxon>
        <taxon>Entamoebidae</taxon>
        <taxon>Entamoeba</taxon>
    </lineage>
</organism>